<reference evidence="3 4" key="1">
    <citation type="submission" date="2016-02" db="EMBL/GenBank/DDBJ databases">
        <title>Comparative genomic and transcriptomic foundation for Pichia pastoris.</title>
        <authorList>
            <person name="Love K.R."/>
            <person name="Shah K.A."/>
            <person name="Whittaker C.A."/>
            <person name="Wu J."/>
            <person name="Bartlett M.C."/>
            <person name="Ma D."/>
            <person name="Leeson R.L."/>
            <person name="Priest M."/>
            <person name="Young S.K."/>
            <person name="Love J.C."/>
        </authorList>
    </citation>
    <scope>NUCLEOTIDE SEQUENCE [LARGE SCALE GENOMIC DNA]</scope>
    <source>
        <strain evidence="3 4">ATCC 28485</strain>
    </source>
</reference>
<dbReference type="GO" id="GO:0070086">
    <property type="term" value="P:ubiquitin-dependent endocytosis"/>
    <property type="evidence" value="ECO:0007669"/>
    <property type="project" value="TreeGrafter"/>
</dbReference>
<feature type="region of interest" description="Disordered" evidence="1">
    <location>
        <begin position="576"/>
        <end position="601"/>
    </location>
</feature>
<name>A0A1B2JFW1_PICPA</name>
<proteinExistence type="predicted"/>
<dbReference type="InterPro" id="IPR050357">
    <property type="entry name" value="Arrestin_domain-protein"/>
</dbReference>
<dbReference type="EMBL" id="CP014586">
    <property type="protein sequence ID" value="ANZ76882.1"/>
    <property type="molecule type" value="Genomic_DNA"/>
</dbReference>
<dbReference type="Proteomes" id="UP000094565">
    <property type="component" value="Chromosome 3"/>
</dbReference>
<dbReference type="Pfam" id="PF02752">
    <property type="entry name" value="Arrestin_C"/>
    <property type="match status" value="1"/>
</dbReference>
<gene>
    <name evidence="3" type="primary">ART5</name>
    <name evidence="3" type="ORF">ATY40_BA7503487</name>
</gene>
<feature type="compositionally biased region" description="Polar residues" evidence="1">
    <location>
        <begin position="586"/>
        <end position="601"/>
    </location>
</feature>
<dbReference type="InterPro" id="IPR014752">
    <property type="entry name" value="Arrestin-like_C"/>
</dbReference>
<evidence type="ECO:0000256" key="1">
    <source>
        <dbReference type="SAM" id="MobiDB-lite"/>
    </source>
</evidence>
<evidence type="ECO:0000259" key="2">
    <source>
        <dbReference type="SMART" id="SM01017"/>
    </source>
</evidence>
<dbReference type="PANTHER" id="PTHR11188">
    <property type="entry name" value="ARRESTIN DOMAIN CONTAINING PROTEIN"/>
    <property type="match status" value="1"/>
</dbReference>
<dbReference type="SMART" id="SM01017">
    <property type="entry name" value="Arrestin_C"/>
    <property type="match status" value="1"/>
</dbReference>
<evidence type="ECO:0000313" key="4">
    <source>
        <dbReference type="Proteomes" id="UP000094565"/>
    </source>
</evidence>
<feature type="domain" description="Arrestin C-terminal-like" evidence="2">
    <location>
        <begin position="252"/>
        <end position="392"/>
    </location>
</feature>
<dbReference type="InterPro" id="IPR011022">
    <property type="entry name" value="Arrestin_C-like"/>
</dbReference>
<dbReference type="Gene3D" id="2.60.40.640">
    <property type="match status" value="1"/>
</dbReference>
<protein>
    <submittedName>
        <fullName evidence="3">BA75_03487T0</fullName>
    </submittedName>
</protein>
<dbReference type="AlphaFoldDB" id="A0A1B2JFW1"/>
<dbReference type="OrthoDB" id="2333384at2759"/>
<keyword evidence="4" id="KW-1185">Reference proteome</keyword>
<sequence length="601" mass="66705">MFKSHPTVALFDIRIQSPYKDTLLVSTLENDNLPTPLSGSLVFSLSQDIIVKSISLKLLGTFKLDFLEQLHDNNRLVATTAVKENGTVLEVDWANLLTSSEGSITSGDYGQKPRFRYAHPTDFLNDLLNDPHLPSNDFIGSRNNTKVNPKKGQHINFPSCPPNTTPFDSSVQGCLFKLSQGNYALPFQVSLPANVPDTVEGLRSGSILYKLHGVLNVAKSKEISTYKYLRIFRTQLQSSLALSQECVLEDNWANKLQYQITLPSKGIPIAGQATVQILIIPFTKELKLGRIRISLEQYFWLQNSHAQIFGDSSVVFHKDLAVSTDDLGKDRWEIFRTFDIPSNLKVITQSVEVRDNLLTVKHKLKICIELILDGVTSEVRASVPVTVYISTTNDVTGRFIQLDKLGRFRIKPREEIKLFGDAEFRKHVRPSNDQPPPVYDSHVYDPKLEGTTTASRSPILSRSLTPLGSPGLTDMIDSELEVYPLELNSCTSSPRFQDQTIDSNPPNYIRAVGSDNATPDLAPLYTGGLGAEELNEINNRLKDFGITATSSSSNTTHSSRPKLLKTLSGNSFFRSKNSAGHIKPSSGHTSSTSINNLLKKK</sequence>
<dbReference type="GO" id="GO:0005886">
    <property type="term" value="C:plasma membrane"/>
    <property type="evidence" value="ECO:0007669"/>
    <property type="project" value="TreeGrafter"/>
</dbReference>
<accession>A0A1B2JFW1</accession>
<dbReference type="GO" id="GO:0005829">
    <property type="term" value="C:cytosol"/>
    <property type="evidence" value="ECO:0007669"/>
    <property type="project" value="TreeGrafter"/>
</dbReference>
<dbReference type="PANTHER" id="PTHR11188:SF62">
    <property type="entry name" value="ARRESTIN-RELATED TRAFFICKING ADAPTER 5"/>
    <property type="match status" value="1"/>
</dbReference>
<evidence type="ECO:0000313" key="3">
    <source>
        <dbReference type="EMBL" id="ANZ76882.1"/>
    </source>
</evidence>
<organism evidence="3 4">
    <name type="scientific">Komagataella pastoris</name>
    <name type="common">Yeast</name>
    <name type="synonym">Pichia pastoris</name>
    <dbReference type="NCBI Taxonomy" id="4922"/>
    <lineage>
        <taxon>Eukaryota</taxon>
        <taxon>Fungi</taxon>
        <taxon>Dikarya</taxon>
        <taxon>Ascomycota</taxon>
        <taxon>Saccharomycotina</taxon>
        <taxon>Pichiomycetes</taxon>
        <taxon>Pichiales</taxon>
        <taxon>Pichiaceae</taxon>
        <taxon>Komagataella</taxon>
    </lineage>
</organism>
<dbReference type="GO" id="GO:0030674">
    <property type="term" value="F:protein-macromolecule adaptor activity"/>
    <property type="evidence" value="ECO:0007669"/>
    <property type="project" value="TreeGrafter"/>
</dbReference>
<dbReference type="GO" id="GO:0031625">
    <property type="term" value="F:ubiquitin protein ligase binding"/>
    <property type="evidence" value="ECO:0007669"/>
    <property type="project" value="TreeGrafter"/>
</dbReference>